<protein>
    <submittedName>
        <fullName evidence="1">Uncharacterized protein</fullName>
    </submittedName>
</protein>
<accession>A0A385C5Z5</accession>
<sequence>MQYKIDLLIKQQTYQELKNITQSLNNGEKKDLAKQLGTAFTEMSCQVLDQVFGSLLNEQRSRSDLDANGKKKLKEAEQIFDQIEGALKKYMPWSISFFSNDRLKPVANHILKKFEDSNANEVVMYYQLDRNLGEQANANIQKVIDGDVHALPAALKDLVKVIDLGVSEFIRDPKTLLKFNFVVDKTLNGVINMITSTGYKRLEKAGEEYDPANVEKAQHYAQHFKKFLIVA</sequence>
<dbReference type="Proteomes" id="UP000293863">
    <property type="component" value="Unassembled WGS sequence"/>
</dbReference>
<dbReference type="OrthoDB" id="9127034at2"/>
<comment type="caution">
    <text evidence="1">The sequence shown here is derived from an EMBL/GenBank/DDBJ whole genome shotgun (WGS) entry which is preliminary data.</text>
</comment>
<dbReference type="EMBL" id="SGSQ01000006">
    <property type="protein sequence ID" value="RZG47780.1"/>
    <property type="molecule type" value="Genomic_DNA"/>
</dbReference>
<organism evidence="1 2">
    <name type="scientific">Acinetobacter wuhouensis</name>
    <dbReference type="NCBI Taxonomy" id="1879050"/>
    <lineage>
        <taxon>Bacteria</taxon>
        <taxon>Pseudomonadati</taxon>
        <taxon>Pseudomonadota</taxon>
        <taxon>Gammaproteobacteria</taxon>
        <taxon>Moraxellales</taxon>
        <taxon>Moraxellaceae</taxon>
        <taxon>Acinetobacter</taxon>
    </lineage>
</organism>
<keyword evidence="2" id="KW-1185">Reference proteome</keyword>
<gene>
    <name evidence="1" type="ORF">EXU28_05475</name>
</gene>
<dbReference type="AlphaFoldDB" id="A0A385C5Z5"/>
<evidence type="ECO:0000313" key="1">
    <source>
        <dbReference type="EMBL" id="RZG47780.1"/>
    </source>
</evidence>
<reference evidence="1 2" key="1">
    <citation type="submission" date="2019-02" db="EMBL/GenBank/DDBJ databases">
        <title>The Batch Genome Submission of Acinetobacter spp. strains.</title>
        <authorList>
            <person name="Qin J."/>
            <person name="Hu Y."/>
            <person name="Ye H."/>
            <person name="Wei L."/>
            <person name="Feng Y."/>
            <person name="Zong Z."/>
        </authorList>
    </citation>
    <scope>NUCLEOTIDE SEQUENCE [LARGE SCALE GENOMIC DNA]</scope>
    <source>
        <strain evidence="1 2">WCHAW060049</strain>
    </source>
</reference>
<dbReference type="KEGG" id="awu:BEN71_14105"/>
<dbReference type="STRING" id="1879050.GCA_001696605_01785"/>
<dbReference type="RefSeq" id="WP_068974436.1">
    <property type="nucleotide sequence ID" value="NZ_CP031716.1"/>
</dbReference>
<evidence type="ECO:0000313" key="2">
    <source>
        <dbReference type="Proteomes" id="UP000293863"/>
    </source>
</evidence>
<proteinExistence type="predicted"/>
<name>A0A385C5Z5_9GAMM</name>